<dbReference type="PANTHER" id="PTHR47027:SF30">
    <property type="entry name" value="THAP-TYPE DOMAIN-CONTAINING PROTEIN"/>
    <property type="match status" value="1"/>
</dbReference>
<evidence type="ECO:0000313" key="1">
    <source>
        <dbReference type="EMBL" id="VDP04527.1"/>
    </source>
</evidence>
<dbReference type="Proteomes" id="UP000270296">
    <property type="component" value="Unassembled WGS sequence"/>
</dbReference>
<organism evidence="3">
    <name type="scientific">Soboliphyme baturini</name>
    <dbReference type="NCBI Taxonomy" id="241478"/>
    <lineage>
        <taxon>Eukaryota</taxon>
        <taxon>Metazoa</taxon>
        <taxon>Ecdysozoa</taxon>
        <taxon>Nematoda</taxon>
        <taxon>Enoplea</taxon>
        <taxon>Dorylaimia</taxon>
        <taxon>Dioctophymatida</taxon>
        <taxon>Dioctophymatoidea</taxon>
        <taxon>Soboliphymatidae</taxon>
        <taxon>Soboliphyme</taxon>
    </lineage>
</organism>
<proteinExistence type="predicted"/>
<dbReference type="PANTHER" id="PTHR47027">
    <property type="entry name" value="REVERSE TRANSCRIPTASE DOMAIN-CONTAINING PROTEIN"/>
    <property type="match status" value="1"/>
</dbReference>
<accession>A0A183ILJ1</accession>
<dbReference type="WBParaSite" id="SBAD_0000467801-mRNA-1">
    <property type="protein sequence ID" value="SBAD_0000467801-mRNA-1"/>
    <property type="gene ID" value="SBAD_0000467801"/>
</dbReference>
<name>A0A183ILJ1_9BILA</name>
<evidence type="ECO:0000313" key="2">
    <source>
        <dbReference type="Proteomes" id="UP000270296"/>
    </source>
</evidence>
<dbReference type="AlphaFoldDB" id="A0A183ILJ1"/>
<sequence length="129" mass="14963">MERFAAKRDVAEGRVNVPETKNPVLSRSPVRYSLQIKEEAVEQVEKFKYVGVVFISDGKFEEEIDWRMRVASGVLRESARKVVTKAELRLKAKLSMFKSIFILMLTYGHESWIMTEILRFRAEAAEMGF</sequence>
<dbReference type="OrthoDB" id="425681at2759"/>
<gene>
    <name evidence="1" type="ORF">SBAD_LOCUS4487</name>
</gene>
<protein>
    <submittedName>
        <fullName evidence="3">Reverse transcriptase domain-containing protein</fullName>
    </submittedName>
</protein>
<reference evidence="3" key="1">
    <citation type="submission" date="2016-06" db="UniProtKB">
        <authorList>
            <consortium name="WormBaseParasite"/>
        </authorList>
    </citation>
    <scope>IDENTIFICATION</scope>
</reference>
<keyword evidence="2" id="KW-1185">Reference proteome</keyword>
<reference evidence="1 2" key="2">
    <citation type="submission" date="2018-11" db="EMBL/GenBank/DDBJ databases">
        <authorList>
            <consortium name="Pathogen Informatics"/>
        </authorList>
    </citation>
    <scope>NUCLEOTIDE SEQUENCE [LARGE SCALE GENOMIC DNA]</scope>
</reference>
<dbReference type="EMBL" id="UZAM01008349">
    <property type="protein sequence ID" value="VDP04527.1"/>
    <property type="molecule type" value="Genomic_DNA"/>
</dbReference>
<evidence type="ECO:0000313" key="3">
    <source>
        <dbReference type="WBParaSite" id="SBAD_0000467801-mRNA-1"/>
    </source>
</evidence>